<evidence type="ECO:0000259" key="2">
    <source>
        <dbReference type="Pfam" id="PF00419"/>
    </source>
</evidence>
<dbReference type="Proteomes" id="UP001285835">
    <property type="component" value="Unassembled WGS sequence"/>
</dbReference>
<accession>A0AAP6KZS2</accession>
<feature type="chain" id="PRO_5043024134" evidence="1">
    <location>
        <begin position="23"/>
        <end position="173"/>
    </location>
</feature>
<keyword evidence="1" id="KW-0732">Signal</keyword>
<evidence type="ECO:0000256" key="1">
    <source>
        <dbReference type="SAM" id="SignalP"/>
    </source>
</evidence>
<dbReference type="InterPro" id="IPR000259">
    <property type="entry name" value="Adhesion_dom_fimbrial"/>
</dbReference>
<dbReference type="Gene3D" id="2.60.40.1090">
    <property type="entry name" value="Fimbrial-type adhesion domain"/>
    <property type="match status" value="1"/>
</dbReference>
<organism evidence="3 4">
    <name type="scientific">Aeromonas media</name>
    <dbReference type="NCBI Taxonomy" id="651"/>
    <lineage>
        <taxon>Bacteria</taxon>
        <taxon>Pseudomonadati</taxon>
        <taxon>Pseudomonadota</taxon>
        <taxon>Gammaproteobacteria</taxon>
        <taxon>Aeromonadales</taxon>
        <taxon>Aeromonadaceae</taxon>
        <taxon>Aeromonas</taxon>
    </lineage>
</organism>
<gene>
    <name evidence="3" type="ORF">SJS82_00175</name>
</gene>
<protein>
    <submittedName>
        <fullName evidence="3">Fimbrial protein</fullName>
    </submittedName>
</protein>
<dbReference type="InterPro" id="IPR036937">
    <property type="entry name" value="Adhesion_dom_fimbrial_sf"/>
</dbReference>
<dbReference type="InterPro" id="IPR050263">
    <property type="entry name" value="Bact_Fimbrial_Adh_Pro"/>
</dbReference>
<dbReference type="AlphaFoldDB" id="A0AAP6KZS2"/>
<dbReference type="SUPFAM" id="SSF49401">
    <property type="entry name" value="Bacterial adhesins"/>
    <property type="match status" value="1"/>
</dbReference>
<name>A0AAP6KZS2_AERME</name>
<comment type="caution">
    <text evidence="3">The sequence shown here is derived from an EMBL/GenBank/DDBJ whole genome shotgun (WGS) entry which is preliminary data.</text>
</comment>
<reference evidence="3" key="1">
    <citation type="submission" date="2023-11" db="EMBL/GenBank/DDBJ databases">
        <title>WGS of Aeromonas in Northern Israel.</title>
        <authorList>
            <person name="Hershko Y."/>
        </authorList>
    </citation>
    <scope>NUCLEOTIDE SEQUENCE</scope>
    <source>
        <strain evidence="3">02297</strain>
    </source>
</reference>
<dbReference type="GO" id="GO:0043709">
    <property type="term" value="P:cell adhesion involved in single-species biofilm formation"/>
    <property type="evidence" value="ECO:0007669"/>
    <property type="project" value="TreeGrafter"/>
</dbReference>
<dbReference type="InterPro" id="IPR008966">
    <property type="entry name" value="Adhesion_dom_sf"/>
</dbReference>
<dbReference type="EMBL" id="JAWZXF010000001">
    <property type="protein sequence ID" value="MDX7920364.1"/>
    <property type="molecule type" value="Genomic_DNA"/>
</dbReference>
<dbReference type="GO" id="GO:0009289">
    <property type="term" value="C:pilus"/>
    <property type="evidence" value="ECO:0007669"/>
    <property type="project" value="InterPro"/>
</dbReference>
<sequence length="173" mass="17360">MNSKIAVSISLALCGATFFAGAADVTIEVRATLIQPGCIINNNAAEIVDFGTFPSSSIRLGAPPSQPGLIQTVSMPISCVDMGTGVTLSVKAAASAENPALIETGKAGLGVALSTQSDVADSGDWIVPNTGKLSVPLLNGEGTVLFYAAPVGTGALPQPGVFSAQAVLNVEYP</sequence>
<proteinExistence type="predicted"/>
<evidence type="ECO:0000313" key="4">
    <source>
        <dbReference type="Proteomes" id="UP001285835"/>
    </source>
</evidence>
<dbReference type="PANTHER" id="PTHR33420:SF26">
    <property type="entry name" value="FIMBRIAL SUBUNIT"/>
    <property type="match status" value="1"/>
</dbReference>
<evidence type="ECO:0000313" key="3">
    <source>
        <dbReference type="EMBL" id="MDX7920364.1"/>
    </source>
</evidence>
<dbReference type="Pfam" id="PF00419">
    <property type="entry name" value="Fimbrial"/>
    <property type="match status" value="1"/>
</dbReference>
<feature type="signal peptide" evidence="1">
    <location>
        <begin position="1"/>
        <end position="22"/>
    </location>
</feature>
<dbReference type="RefSeq" id="WP_319916032.1">
    <property type="nucleotide sequence ID" value="NZ_JAWZXF010000001.1"/>
</dbReference>
<dbReference type="PANTHER" id="PTHR33420">
    <property type="entry name" value="FIMBRIAL SUBUNIT ELFA-RELATED"/>
    <property type="match status" value="1"/>
</dbReference>
<feature type="domain" description="Fimbrial-type adhesion" evidence="2">
    <location>
        <begin position="28"/>
        <end position="172"/>
    </location>
</feature>